<dbReference type="GO" id="GO:0006281">
    <property type="term" value="P:DNA repair"/>
    <property type="evidence" value="ECO:0007669"/>
    <property type="project" value="InterPro"/>
</dbReference>
<reference evidence="7 8" key="1">
    <citation type="submission" date="2020-05" db="EMBL/GenBank/DDBJ databases">
        <title>Genome sequence of Kribbella sandramycini ATCC 39419.</title>
        <authorList>
            <person name="Maclea K.S."/>
            <person name="Fair J.L."/>
        </authorList>
    </citation>
    <scope>NUCLEOTIDE SEQUENCE [LARGE SCALE GENOMIC DNA]</scope>
    <source>
        <strain evidence="7 8">ATCC 39419</strain>
    </source>
</reference>
<comment type="caution">
    <text evidence="7">The sequence shown here is derived from an EMBL/GenBank/DDBJ whole genome shotgun (WGS) entry which is preliminary data.</text>
</comment>
<dbReference type="SUPFAM" id="SSF56091">
    <property type="entry name" value="DNA ligase/mRNA capping enzyme, catalytic domain"/>
    <property type="match status" value="1"/>
</dbReference>
<keyword evidence="8" id="KW-1185">Reference proteome</keyword>
<evidence type="ECO:0000313" key="6">
    <source>
        <dbReference type="EMBL" id="MBB6570508.1"/>
    </source>
</evidence>
<dbReference type="Proteomes" id="UP000553957">
    <property type="component" value="Unassembled WGS sequence"/>
</dbReference>
<dbReference type="AlphaFoldDB" id="A0A7Y4P310"/>
<comment type="catalytic activity">
    <reaction evidence="4">
        <text>ATP + (deoxyribonucleotide)n-3'-hydroxyl + 5'-phospho-(deoxyribonucleotide)m = (deoxyribonucleotide)n+m + AMP + diphosphate.</text>
        <dbReference type="EC" id="6.5.1.1"/>
    </reaction>
</comment>
<dbReference type="Proteomes" id="UP000534306">
    <property type="component" value="Unassembled WGS sequence"/>
</dbReference>
<accession>A0A7Y4P310</accession>
<dbReference type="InterPro" id="IPR012310">
    <property type="entry name" value="DNA_ligase_ATP-dep_cent"/>
</dbReference>
<reference evidence="6 9" key="2">
    <citation type="submission" date="2020-08" db="EMBL/GenBank/DDBJ databases">
        <title>Sequencing the genomes of 1000 actinobacteria strains.</title>
        <authorList>
            <person name="Klenk H.-P."/>
        </authorList>
    </citation>
    <scope>NUCLEOTIDE SEQUENCE [LARGE SCALE GENOMIC DNA]</scope>
    <source>
        <strain evidence="6 9">DSM 15626</strain>
    </source>
</reference>
<dbReference type="InterPro" id="IPR012309">
    <property type="entry name" value="DNA_ligase_ATP-dep_C"/>
</dbReference>
<comment type="similarity">
    <text evidence="1">Belongs to the ATP-dependent DNA ligase family.</text>
</comment>
<protein>
    <recommendedName>
        <fullName evidence="2">DNA ligase (ATP)</fullName>
        <ecNumber evidence="2">6.5.1.1</ecNumber>
    </recommendedName>
</protein>
<keyword evidence="3 6" id="KW-0436">Ligase</keyword>
<dbReference type="EMBL" id="JACHKF010000001">
    <property type="protein sequence ID" value="MBB6570508.1"/>
    <property type="molecule type" value="Genomic_DNA"/>
</dbReference>
<dbReference type="Gene3D" id="3.30.470.30">
    <property type="entry name" value="DNA ligase/mRNA capping enzyme"/>
    <property type="match status" value="1"/>
</dbReference>
<evidence type="ECO:0000313" key="8">
    <source>
        <dbReference type="Proteomes" id="UP000534306"/>
    </source>
</evidence>
<dbReference type="PANTHER" id="PTHR45674:SF4">
    <property type="entry name" value="DNA LIGASE 1"/>
    <property type="match status" value="1"/>
</dbReference>
<dbReference type="RefSeq" id="WP_171677308.1">
    <property type="nucleotide sequence ID" value="NZ_BAAAGT010000011.1"/>
</dbReference>
<evidence type="ECO:0000256" key="1">
    <source>
        <dbReference type="ARBA" id="ARBA00007572"/>
    </source>
</evidence>
<feature type="domain" description="ATP-dependent DNA ligase family profile" evidence="5">
    <location>
        <begin position="102"/>
        <end position="220"/>
    </location>
</feature>
<dbReference type="Gene3D" id="3.30.1490.70">
    <property type="match status" value="1"/>
</dbReference>
<dbReference type="GO" id="GO:0005524">
    <property type="term" value="F:ATP binding"/>
    <property type="evidence" value="ECO:0007669"/>
    <property type="project" value="InterPro"/>
</dbReference>
<dbReference type="PROSITE" id="PS50160">
    <property type="entry name" value="DNA_LIGASE_A3"/>
    <property type="match status" value="1"/>
</dbReference>
<dbReference type="PANTHER" id="PTHR45674">
    <property type="entry name" value="DNA LIGASE 1/3 FAMILY MEMBER"/>
    <property type="match status" value="1"/>
</dbReference>
<dbReference type="SUPFAM" id="SSF50249">
    <property type="entry name" value="Nucleic acid-binding proteins"/>
    <property type="match status" value="1"/>
</dbReference>
<sequence>MMAALGELPSGADWSYELKWDGIRVVIEVDDGVCRLWSRNSRDVSGGYPELIGLAAAPGLRAPAVLDGEIVTLDEHGAPSFGLLQRRMHVRDPRQLRHLITEVPVSVRLFDVLRFDGQWLLEATYDDRRGLLESLELDDPFYETPAAFDDGAEALELAMSTGLEGVVAKRRRSRYLPGRRSADWIKVKPVLTRDVVLCGWHPGEGNREGRIGSFYCGAYAEPGGELVLIGKVGSGLDFATLDLLSAELAGLEIPKPAFDPATIPAGDRRRAHWLDPALVAEVTFSGWAADARLRHPVWRGLRLDIDPAAVLVDR</sequence>
<evidence type="ECO:0000313" key="9">
    <source>
        <dbReference type="Proteomes" id="UP000553957"/>
    </source>
</evidence>
<dbReference type="GO" id="GO:0003910">
    <property type="term" value="F:DNA ligase (ATP) activity"/>
    <property type="evidence" value="ECO:0007669"/>
    <property type="project" value="UniProtKB-EC"/>
</dbReference>
<dbReference type="PROSITE" id="PS00697">
    <property type="entry name" value="DNA_LIGASE_A1"/>
    <property type="match status" value="1"/>
</dbReference>
<gene>
    <name evidence="6" type="ORF">HNR71_006145</name>
    <name evidence="7" type="ORF">HPO96_25740</name>
</gene>
<dbReference type="Pfam" id="PF01068">
    <property type="entry name" value="DNA_ligase_A_M"/>
    <property type="match status" value="1"/>
</dbReference>
<dbReference type="EC" id="6.5.1.1" evidence="2"/>
<evidence type="ECO:0000256" key="2">
    <source>
        <dbReference type="ARBA" id="ARBA00012727"/>
    </source>
</evidence>
<evidence type="ECO:0000313" key="7">
    <source>
        <dbReference type="EMBL" id="NOL43654.1"/>
    </source>
</evidence>
<dbReference type="InterPro" id="IPR012340">
    <property type="entry name" value="NA-bd_OB-fold"/>
</dbReference>
<dbReference type="GO" id="GO:0006310">
    <property type="term" value="P:DNA recombination"/>
    <property type="evidence" value="ECO:0007669"/>
    <property type="project" value="InterPro"/>
</dbReference>
<dbReference type="EMBL" id="JABJRC010000007">
    <property type="protein sequence ID" value="NOL43654.1"/>
    <property type="molecule type" value="Genomic_DNA"/>
</dbReference>
<dbReference type="InterPro" id="IPR016059">
    <property type="entry name" value="DNA_ligase_ATP-dep_CS"/>
</dbReference>
<organism evidence="7 8">
    <name type="scientific">Kribbella sandramycini</name>
    <dbReference type="NCBI Taxonomy" id="60450"/>
    <lineage>
        <taxon>Bacteria</taxon>
        <taxon>Bacillati</taxon>
        <taxon>Actinomycetota</taxon>
        <taxon>Actinomycetes</taxon>
        <taxon>Propionibacteriales</taxon>
        <taxon>Kribbellaceae</taxon>
        <taxon>Kribbella</taxon>
    </lineage>
</organism>
<proteinExistence type="inferred from homology"/>
<dbReference type="Pfam" id="PF04679">
    <property type="entry name" value="DNA_ligase_A_C"/>
    <property type="match status" value="1"/>
</dbReference>
<dbReference type="CDD" id="cd07971">
    <property type="entry name" value="OBF_DNA_ligase_LigD"/>
    <property type="match status" value="1"/>
</dbReference>
<dbReference type="Gene3D" id="2.40.50.140">
    <property type="entry name" value="Nucleic acid-binding proteins"/>
    <property type="match status" value="1"/>
</dbReference>
<dbReference type="NCBIfam" id="TIGR02779">
    <property type="entry name" value="NHEJ_ligase_lig"/>
    <property type="match status" value="1"/>
</dbReference>
<dbReference type="InterPro" id="IPR014146">
    <property type="entry name" value="LigD_ligase_dom"/>
</dbReference>
<evidence type="ECO:0000259" key="5">
    <source>
        <dbReference type="PROSITE" id="PS50160"/>
    </source>
</evidence>
<evidence type="ECO:0000256" key="3">
    <source>
        <dbReference type="ARBA" id="ARBA00022598"/>
    </source>
</evidence>
<name>A0A7Y4P310_9ACTN</name>
<dbReference type="CDD" id="cd07906">
    <property type="entry name" value="Adenylation_DNA_ligase_LigD_LigC"/>
    <property type="match status" value="1"/>
</dbReference>
<evidence type="ECO:0000256" key="4">
    <source>
        <dbReference type="ARBA" id="ARBA00034003"/>
    </source>
</evidence>
<dbReference type="InterPro" id="IPR050191">
    <property type="entry name" value="ATP-dep_DNA_ligase"/>
</dbReference>